<reference evidence="1 2" key="1">
    <citation type="submission" date="2017-11" db="EMBL/GenBank/DDBJ databases">
        <title>Taxonomic description and genome sequences of Spirosoma HA7 sp. nov., isolated from pollen microhabitat of Corylus avellana.</title>
        <authorList>
            <person name="Ambika Manirajan B."/>
            <person name="Suarez C."/>
            <person name="Ratering S."/>
            <person name="Geissler-Plaum R."/>
            <person name="Cardinale M."/>
            <person name="Sylvia S."/>
        </authorList>
    </citation>
    <scope>NUCLEOTIDE SEQUENCE [LARGE SCALE GENOMIC DNA]</scope>
    <source>
        <strain evidence="1 2">HA7</strain>
    </source>
</reference>
<protein>
    <recommendedName>
        <fullName evidence="3">Glycosyltransferase family 1 protein</fullName>
    </recommendedName>
</protein>
<evidence type="ECO:0008006" key="3">
    <source>
        <dbReference type="Google" id="ProtNLM"/>
    </source>
</evidence>
<organism evidence="1 2">
    <name type="scientific">Spirosoma pollinicola</name>
    <dbReference type="NCBI Taxonomy" id="2057025"/>
    <lineage>
        <taxon>Bacteria</taxon>
        <taxon>Pseudomonadati</taxon>
        <taxon>Bacteroidota</taxon>
        <taxon>Cytophagia</taxon>
        <taxon>Cytophagales</taxon>
        <taxon>Cytophagaceae</taxon>
        <taxon>Spirosoma</taxon>
    </lineage>
</organism>
<keyword evidence="2" id="KW-1185">Reference proteome</keyword>
<proteinExistence type="predicted"/>
<dbReference type="OrthoDB" id="1495051at2"/>
<sequence>MIFNIFIPNKKGHYEDYSSFLNNLLKNHEVKTVRSFKEKLTVLFRYNQNVIFLNIDHKDMYWSLLRSLFSKKNFGVSVSVESLINKNNIPSIHYRNLLGLIKKKAKYNVFKLLKSSDRLKLISIHKMTDYEGKLKDITSFLTYDFQYYDLPYLNVGYQQPKELLNLYIEDPLIKSVLIFNNTSKAKKNLSELSDWIFTSNKYRFFIIGDSSFLRNDIKHNVVLINRYVSNEEMIYFMEKLDIIYCYYNNDKPSGFMGRAMQLNKKVIVPLNSYLGSIPYTSSIRVTSLAQMDEIDWDNISDTNSNNSKINQFDESELLREFLLQEA</sequence>
<evidence type="ECO:0000313" key="2">
    <source>
        <dbReference type="Proteomes" id="UP000232883"/>
    </source>
</evidence>
<dbReference type="KEGG" id="spir:CWM47_23030"/>
<dbReference type="Proteomes" id="UP000232883">
    <property type="component" value="Chromosome"/>
</dbReference>
<dbReference type="EMBL" id="CP025096">
    <property type="protein sequence ID" value="AUD04464.1"/>
    <property type="molecule type" value="Genomic_DNA"/>
</dbReference>
<gene>
    <name evidence="1" type="ORF">CWM47_23030</name>
</gene>
<evidence type="ECO:0000313" key="1">
    <source>
        <dbReference type="EMBL" id="AUD04464.1"/>
    </source>
</evidence>
<name>A0A2K8Z3Q7_9BACT</name>
<dbReference type="AlphaFoldDB" id="A0A2K8Z3Q7"/>
<dbReference type="RefSeq" id="WP_100990529.1">
    <property type="nucleotide sequence ID" value="NZ_CP025096.1"/>
</dbReference>
<accession>A0A2K8Z3Q7</accession>